<dbReference type="OMA" id="KTVWADS"/>
<evidence type="ECO:0000256" key="5">
    <source>
        <dbReference type="SAM" id="MobiDB-lite"/>
    </source>
</evidence>
<proteinExistence type="inferred from homology"/>
<evidence type="ECO:0000256" key="4">
    <source>
        <dbReference type="ARBA" id="ARBA00035682"/>
    </source>
</evidence>
<dbReference type="FunCoup" id="A0A200RCV6">
    <property type="interactions" value="635"/>
</dbReference>
<name>A0A200RCV6_MACCD</name>
<dbReference type="GO" id="GO:0005739">
    <property type="term" value="C:mitochondrion"/>
    <property type="evidence" value="ECO:0007669"/>
    <property type="project" value="UniProtKB-SubCell"/>
</dbReference>
<evidence type="ECO:0000259" key="6">
    <source>
        <dbReference type="SMART" id="SM01155"/>
    </source>
</evidence>
<feature type="compositionally biased region" description="Basic residues" evidence="5">
    <location>
        <begin position="115"/>
        <end position="138"/>
    </location>
</feature>
<evidence type="ECO:0000313" key="8">
    <source>
        <dbReference type="Proteomes" id="UP000195402"/>
    </source>
</evidence>
<dbReference type="STRING" id="56857.A0A200RCV6"/>
<dbReference type="OrthoDB" id="1932216at2759"/>
<dbReference type="AlphaFoldDB" id="A0A200RCV6"/>
<dbReference type="EMBL" id="MVGT01000078">
    <property type="protein sequence ID" value="OVA20545.1"/>
    <property type="molecule type" value="Genomic_DNA"/>
</dbReference>
<evidence type="ECO:0000256" key="2">
    <source>
        <dbReference type="ARBA" id="ARBA00023128"/>
    </source>
</evidence>
<evidence type="ECO:0000256" key="1">
    <source>
        <dbReference type="ARBA" id="ARBA00004173"/>
    </source>
</evidence>
<feature type="region of interest" description="Disordered" evidence="5">
    <location>
        <begin position="96"/>
        <end position="138"/>
    </location>
</feature>
<dbReference type="PANTHER" id="PTHR32035">
    <property type="entry name" value="AURORA KINASE A-INTERACTING PROTEIN"/>
    <property type="match status" value="1"/>
</dbReference>
<gene>
    <name evidence="7" type="ORF">BVC80_1065g97</name>
</gene>
<dbReference type="PANTHER" id="PTHR32035:SF3">
    <property type="entry name" value="SMALL RIBOSOMAL SUBUNIT PROTEIN MS38"/>
    <property type="match status" value="1"/>
</dbReference>
<accession>A0A200RCV6</accession>
<keyword evidence="8" id="KW-1185">Reference proteome</keyword>
<organism evidence="7 8">
    <name type="scientific">Macleaya cordata</name>
    <name type="common">Five-seeded plume-poppy</name>
    <name type="synonym">Bocconia cordata</name>
    <dbReference type="NCBI Taxonomy" id="56857"/>
    <lineage>
        <taxon>Eukaryota</taxon>
        <taxon>Viridiplantae</taxon>
        <taxon>Streptophyta</taxon>
        <taxon>Embryophyta</taxon>
        <taxon>Tracheophyta</taxon>
        <taxon>Spermatophyta</taxon>
        <taxon>Magnoliopsida</taxon>
        <taxon>Ranunculales</taxon>
        <taxon>Papaveraceae</taxon>
        <taxon>Papaveroideae</taxon>
        <taxon>Macleaya</taxon>
    </lineage>
</organism>
<feature type="domain" description="Ribosomal protein mS38 C-terminal" evidence="6">
    <location>
        <begin position="110"/>
        <end position="137"/>
    </location>
</feature>
<evidence type="ECO:0000256" key="3">
    <source>
        <dbReference type="ARBA" id="ARBA00035647"/>
    </source>
</evidence>
<dbReference type="Pfam" id="PF08213">
    <property type="entry name" value="COX24_C"/>
    <property type="match status" value="1"/>
</dbReference>
<reference evidence="7 8" key="1">
    <citation type="journal article" date="2017" name="Mol. Plant">
        <title>The Genome of Medicinal Plant Macleaya cordata Provides New Insights into Benzylisoquinoline Alkaloids Metabolism.</title>
        <authorList>
            <person name="Liu X."/>
            <person name="Liu Y."/>
            <person name="Huang P."/>
            <person name="Ma Y."/>
            <person name="Qing Z."/>
            <person name="Tang Q."/>
            <person name="Cao H."/>
            <person name="Cheng P."/>
            <person name="Zheng Y."/>
            <person name="Yuan Z."/>
            <person name="Zhou Y."/>
            <person name="Liu J."/>
            <person name="Tang Z."/>
            <person name="Zhuo Y."/>
            <person name="Zhang Y."/>
            <person name="Yu L."/>
            <person name="Huang J."/>
            <person name="Yang P."/>
            <person name="Peng Q."/>
            <person name="Zhang J."/>
            <person name="Jiang W."/>
            <person name="Zhang Z."/>
            <person name="Lin K."/>
            <person name="Ro D.K."/>
            <person name="Chen X."/>
            <person name="Xiong X."/>
            <person name="Shang Y."/>
            <person name="Huang S."/>
            <person name="Zeng J."/>
        </authorList>
    </citation>
    <scope>NUCLEOTIDE SEQUENCE [LARGE SCALE GENOMIC DNA]</scope>
    <source>
        <strain evidence="8">cv. BLH2017</strain>
        <tissue evidence="7">Root</tissue>
    </source>
</reference>
<evidence type="ECO:0000313" key="7">
    <source>
        <dbReference type="EMBL" id="OVA20545.1"/>
    </source>
</evidence>
<protein>
    <recommendedName>
        <fullName evidence="4">Small ribosomal subunit protein mS38</fullName>
    </recommendedName>
</protein>
<dbReference type="Proteomes" id="UP000195402">
    <property type="component" value="Unassembled WGS sequence"/>
</dbReference>
<sequence length="138" mass="15841">MAGVLQKLLRKASPVRIITNFNNPLPPNISVPLILHQPHPIDFKPNDPITDLNPILGSPNCDKNALNRSQQIYPSFPFGYYLNPISQTGISITEQDEEVNGSGKDEKTVWADSVKKKRKKKMNKHKYRKLRKRLRRQT</sequence>
<dbReference type="InParanoid" id="A0A200RCV6"/>
<comment type="caution">
    <text evidence="7">The sequence shown here is derived from an EMBL/GenBank/DDBJ whole genome shotgun (WGS) entry which is preliminary data.</text>
</comment>
<comment type="subcellular location">
    <subcellularLocation>
        <location evidence="1">Mitochondrion</location>
    </subcellularLocation>
</comment>
<dbReference type="InterPro" id="IPR013177">
    <property type="entry name" value="Ribosomal_mS38_C"/>
</dbReference>
<keyword evidence="2" id="KW-0496">Mitochondrion</keyword>
<comment type="similarity">
    <text evidence="3">Belongs to the mitochondrion-specific ribosomal protein mS38 family.</text>
</comment>
<dbReference type="SMART" id="SM01155">
    <property type="entry name" value="DUF1713"/>
    <property type="match status" value="1"/>
</dbReference>